<evidence type="ECO:0000256" key="3">
    <source>
        <dbReference type="ARBA" id="ARBA00022777"/>
    </source>
</evidence>
<dbReference type="GO" id="GO:0016301">
    <property type="term" value="F:kinase activity"/>
    <property type="evidence" value="ECO:0007669"/>
    <property type="project" value="UniProtKB-KW"/>
</dbReference>
<dbReference type="Proteomes" id="UP000027186">
    <property type="component" value="Chromosome"/>
</dbReference>
<feature type="domain" description="Carbohydrate kinase PfkB" evidence="4">
    <location>
        <begin position="58"/>
        <end position="317"/>
    </location>
</feature>
<accession>A0A060DK13</accession>
<dbReference type="InterPro" id="IPR029056">
    <property type="entry name" value="Ribokinase-like"/>
</dbReference>
<reference evidence="6 8" key="2">
    <citation type="submission" date="2018-01" db="EMBL/GenBank/DDBJ databases">
        <title>Whole genome sequence of Azospirillum brasilense REC3 isolated from strawberry roots.</title>
        <authorList>
            <person name="Fontana C.A."/>
            <person name="Salazar S.M."/>
            <person name="Bassi D."/>
            <person name="Puglisi E."/>
            <person name="Lovaisa N.C."/>
            <person name="Toffoli L.M."/>
            <person name="Pedraza R."/>
            <person name="Cocconcelli P.S."/>
        </authorList>
    </citation>
    <scope>NUCLEOTIDE SEQUENCE [LARGE SCALE GENOMIC DNA]</scope>
    <source>
        <strain evidence="6 8">REC3</strain>
    </source>
</reference>
<dbReference type="Pfam" id="PF00294">
    <property type="entry name" value="PfkB"/>
    <property type="match status" value="1"/>
</dbReference>
<dbReference type="Gene3D" id="3.40.1190.20">
    <property type="match status" value="1"/>
</dbReference>
<dbReference type="PANTHER" id="PTHR43320:SF3">
    <property type="entry name" value="CARBOHYDRATE KINASE PFKB DOMAIN-CONTAINING PROTEIN"/>
    <property type="match status" value="1"/>
</dbReference>
<organism evidence="5 7">
    <name type="scientific">Azospirillum argentinense</name>
    <dbReference type="NCBI Taxonomy" id="2970906"/>
    <lineage>
        <taxon>Bacteria</taxon>
        <taxon>Pseudomonadati</taxon>
        <taxon>Pseudomonadota</taxon>
        <taxon>Alphaproteobacteria</taxon>
        <taxon>Rhodospirillales</taxon>
        <taxon>Azospirillaceae</taxon>
        <taxon>Azospirillum</taxon>
    </lineage>
</organism>
<evidence type="ECO:0000313" key="6">
    <source>
        <dbReference type="EMBL" id="PNQ98627.1"/>
    </source>
</evidence>
<dbReference type="InterPro" id="IPR002173">
    <property type="entry name" value="Carboh/pur_kinase_PfkB_CS"/>
</dbReference>
<proteinExistence type="inferred from homology"/>
<evidence type="ECO:0000313" key="5">
    <source>
        <dbReference type="EMBL" id="AIB13135.1"/>
    </source>
</evidence>
<dbReference type="SUPFAM" id="SSF53613">
    <property type="entry name" value="Ribokinase-like"/>
    <property type="match status" value="1"/>
</dbReference>
<dbReference type="Proteomes" id="UP000236268">
    <property type="component" value="Unassembled WGS sequence"/>
</dbReference>
<dbReference type="KEGG" id="abq:ABAZ39_14315"/>
<evidence type="ECO:0000256" key="1">
    <source>
        <dbReference type="ARBA" id="ARBA00010688"/>
    </source>
</evidence>
<dbReference type="EMBL" id="CP007793">
    <property type="protein sequence ID" value="AIB13135.1"/>
    <property type="molecule type" value="Genomic_DNA"/>
</dbReference>
<dbReference type="InterPro" id="IPR011611">
    <property type="entry name" value="PfkB_dom"/>
</dbReference>
<dbReference type="PROSITE" id="PS00584">
    <property type="entry name" value="PFKB_KINASES_2"/>
    <property type="match status" value="1"/>
</dbReference>
<sequence length="336" mass="34792">MATAEFDVTGIGNAIVDVIAHADDAFLTANGIEKGAMTLIDAARAEELYGRMGPGIEVSGGSAGNTMAGIASLGGKGAYIGKVHGDQLGQVFRHDIRAAGVHFETAAGHGGAPTARCLILVTPDAQRSMNTFLGACVELGPEDIDEALIANSQVTYLEGYLWDPPRAKEAFRKAASAAHGAGRKVSLSLSDSFCVHRHHAEFLDLVEGHVDILFANEHEITALYKTDRFEDALEAVKRLGKTAALTRSEKGAVIVSGGAVVEIPAAPVARVVDTTGAGDLYAAGFLYGFTRGMAPAVCGRIGALAAAEIISHVGARPDVVLADLLPDLLKDAGVPA</sequence>
<evidence type="ECO:0000259" key="4">
    <source>
        <dbReference type="Pfam" id="PF00294"/>
    </source>
</evidence>
<dbReference type="CDD" id="cd01168">
    <property type="entry name" value="adenosine_kinase"/>
    <property type="match status" value="1"/>
</dbReference>
<keyword evidence="3 5" id="KW-0418">Kinase</keyword>
<dbReference type="PANTHER" id="PTHR43320">
    <property type="entry name" value="SUGAR KINASE"/>
    <property type="match status" value="1"/>
</dbReference>
<dbReference type="AlphaFoldDB" id="A0A060DK13"/>
<comment type="similarity">
    <text evidence="1">Belongs to the carbohydrate kinase PfkB family.</text>
</comment>
<evidence type="ECO:0000313" key="8">
    <source>
        <dbReference type="Proteomes" id="UP000236268"/>
    </source>
</evidence>
<evidence type="ECO:0000313" key="7">
    <source>
        <dbReference type="Proteomes" id="UP000027186"/>
    </source>
</evidence>
<dbReference type="OrthoDB" id="9813569at2"/>
<dbReference type="InterPro" id="IPR052700">
    <property type="entry name" value="Carb_kinase_PfkB-like"/>
</dbReference>
<dbReference type="Gene3D" id="3.30.1110.10">
    <property type="match status" value="1"/>
</dbReference>
<gene>
    <name evidence="5" type="ORF">ABAZ39_14315</name>
    <name evidence="6" type="ORF">C1S70_12470</name>
</gene>
<name>A0A060DK13_9PROT</name>
<keyword evidence="2" id="KW-0808">Transferase</keyword>
<evidence type="ECO:0000256" key="2">
    <source>
        <dbReference type="ARBA" id="ARBA00022679"/>
    </source>
</evidence>
<dbReference type="EMBL" id="POWG01000011">
    <property type="protein sequence ID" value="PNQ98627.1"/>
    <property type="molecule type" value="Genomic_DNA"/>
</dbReference>
<protein>
    <submittedName>
        <fullName evidence="6">Adenosine kinase</fullName>
    </submittedName>
    <submittedName>
        <fullName evidence="5">Carbohydrate kinase</fullName>
    </submittedName>
</protein>
<dbReference type="RefSeq" id="WP_038530269.1">
    <property type="nucleotide sequence ID" value="NZ_CP007793.1"/>
</dbReference>
<accession>A0A2K1G1J5</accession>
<reference evidence="5 7" key="1">
    <citation type="journal article" date="2014" name="Genome Announc.">
        <title>Complete Genome Sequence of the Model Rhizosphere Strain Azospirillum brasilense Az39, Successfully Applied in Agriculture.</title>
        <authorList>
            <person name="Rivera D."/>
            <person name="Revale S."/>
            <person name="Molina R."/>
            <person name="Gualpa J."/>
            <person name="Puente M."/>
            <person name="Maroniche G."/>
            <person name="Paris G."/>
            <person name="Baker D."/>
            <person name="Clavijo B."/>
            <person name="McLay K."/>
            <person name="Spaepen S."/>
            <person name="Perticari A."/>
            <person name="Vazquez M."/>
            <person name="Wisniewski-Dye F."/>
            <person name="Watkins C."/>
            <person name="Martinez-Abarca F."/>
            <person name="Vanderleyden J."/>
            <person name="Cassan F."/>
        </authorList>
    </citation>
    <scope>NUCLEOTIDE SEQUENCE [LARGE SCALE GENOMIC DNA]</scope>
    <source>
        <strain evidence="5 7">Az39</strain>
    </source>
</reference>